<dbReference type="EMBL" id="CP014263">
    <property type="protein sequence ID" value="AQG78476.1"/>
    <property type="molecule type" value="Genomic_DNA"/>
</dbReference>
<reference evidence="2 3" key="1">
    <citation type="submission" date="2016-01" db="EMBL/GenBank/DDBJ databases">
        <authorList>
            <person name="Oliw E.H."/>
        </authorList>
    </citation>
    <scope>NUCLEOTIDE SEQUENCE [LARGE SCALE GENOMIC DNA]</scope>
    <source>
        <strain evidence="2 3">DY10</strain>
    </source>
</reference>
<keyword evidence="3" id="KW-1185">Reference proteome</keyword>
<gene>
    <name evidence="2" type="ORF">AWR27_03450</name>
</gene>
<keyword evidence="1" id="KW-0732">Signal</keyword>
<dbReference type="AlphaFoldDB" id="A0A1P9WSU8"/>
<name>A0A1P9WSU8_9BACT</name>
<accession>A0A1P9WSU8</accession>
<evidence type="ECO:0000313" key="3">
    <source>
        <dbReference type="Proteomes" id="UP000187941"/>
    </source>
</evidence>
<dbReference type="Proteomes" id="UP000187941">
    <property type="component" value="Chromosome"/>
</dbReference>
<protein>
    <submittedName>
        <fullName evidence="2">Uncharacterized protein</fullName>
    </submittedName>
</protein>
<proteinExistence type="predicted"/>
<feature type="chain" id="PRO_5013156880" evidence="1">
    <location>
        <begin position="24"/>
        <end position="61"/>
    </location>
</feature>
<dbReference type="KEGG" id="smon:AWR27_03450"/>
<evidence type="ECO:0000256" key="1">
    <source>
        <dbReference type="SAM" id="SignalP"/>
    </source>
</evidence>
<organism evidence="2 3">
    <name type="scientific">Spirosoma montaniterrae</name>
    <dbReference type="NCBI Taxonomy" id="1178516"/>
    <lineage>
        <taxon>Bacteria</taxon>
        <taxon>Pseudomonadati</taxon>
        <taxon>Bacteroidota</taxon>
        <taxon>Cytophagia</taxon>
        <taxon>Cytophagales</taxon>
        <taxon>Cytophagaceae</taxon>
        <taxon>Spirosoma</taxon>
    </lineage>
</organism>
<evidence type="ECO:0000313" key="2">
    <source>
        <dbReference type="EMBL" id="AQG78476.1"/>
    </source>
</evidence>
<sequence length="61" mass="7113">MVKRLVWRLSLWVCLLLSLPATVQNLSVSLPINGAVFQQNAQKHLFIFHMNIFVYICIKKK</sequence>
<dbReference type="STRING" id="1178516.AWR27_03450"/>
<feature type="signal peptide" evidence="1">
    <location>
        <begin position="1"/>
        <end position="23"/>
    </location>
</feature>